<evidence type="ECO:0000259" key="9">
    <source>
        <dbReference type="Pfam" id="PF00892"/>
    </source>
</evidence>
<keyword evidence="4 8" id="KW-0812">Transmembrane</keyword>
<dbReference type="SUPFAM" id="SSF103481">
    <property type="entry name" value="Multidrug resistance efflux transporter EmrE"/>
    <property type="match status" value="2"/>
</dbReference>
<sequence length="320" mass="33917">MVLFNYAFMCLIFGTTFLAIKVGVSAEAPPFFLAGIRFLAAGAILFLWMALRGKARFGLLLRKALALSGFCLTFVTFAALYWAEQYVSSGIAAVLSATGPMMILVLQAVVWRQRTSLLSAAGCAVGFAGVVLIMLPHLAEGAHPRWWIGSGVVLLGEAGYALGAIYAKSVTQRHASESPIAINAVQMAYGGLMLLALSAFTERVPVGALADSAAAGSLLYLTVVGSMFGHSLFYWLVARTNPVFPATWLYVSPPIALAVGALFLNERVAWISGLGVATVMAGTALANGPTLKRLLRRPSPDGTRLPSPEAARNRRRSHGA</sequence>
<feature type="transmembrane region" description="Helical" evidence="8">
    <location>
        <begin position="89"/>
        <end position="110"/>
    </location>
</feature>
<comment type="subcellular location">
    <subcellularLocation>
        <location evidence="1">Cell membrane</location>
        <topology evidence="1">Multi-pass membrane protein</topology>
    </subcellularLocation>
</comment>
<feature type="transmembrane region" description="Helical" evidence="8">
    <location>
        <begin position="145"/>
        <end position="167"/>
    </location>
</feature>
<feature type="domain" description="EamA" evidence="9">
    <location>
        <begin position="9"/>
        <end position="134"/>
    </location>
</feature>
<reference evidence="10 11" key="1">
    <citation type="submission" date="2020-08" db="EMBL/GenBank/DDBJ databases">
        <title>Cohnella phylogeny.</title>
        <authorList>
            <person name="Dunlap C."/>
        </authorList>
    </citation>
    <scope>NUCLEOTIDE SEQUENCE [LARGE SCALE GENOMIC DNA]</scope>
    <source>
        <strain evidence="10 11">DSM 28246</strain>
    </source>
</reference>
<keyword evidence="5 8" id="KW-1133">Transmembrane helix</keyword>
<keyword evidence="11" id="KW-1185">Reference proteome</keyword>
<comment type="similarity">
    <text evidence="2">Belongs to the EamA transporter family.</text>
</comment>
<dbReference type="Proteomes" id="UP000547209">
    <property type="component" value="Unassembled WGS sequence"/>
</dbReference>
<feature type="transmembrane region" description="Helical" evidence="8">
    <location>
        <begin position="35"/>
        <end position="52"/>
    </location>
</feature>
<feature type="region of interest" description="Disordered" evidence="7">
    <location>
        <begin position="295"/>
        <end position="320"/>
    </location>
</feature>
<evidence type="ECO:0000256" key="7">
    <source>
        <dbReference type="SAM" id="MobiDB-lite"/>
    </source>
</evidence>
<dbReference type="Pfam" id="PF00892">
    <property type="entry name" value="EamA"/>
    <property type="match status" value="2"/>
</dbReference>
<keyword evidence="6 8" id="KW-0472">Membrane</keyword>
<feature type="transmembrane region" description="Helical" evidence="8">
    <location>
        <begin position="64"/>
        <end position="83"/>
    </location>
</feature>
<feature type="transmembrane region" description="Helical" evidence="8">
    <location>
        <begin position="213"/>
        <end position="236"/>
    </location>
</feature>
<evidence type="ECO:0000256" key="5">
    <source>
        <dbReference type="ARBA" id="ARBA00022989"/>
    </source>
</evidence>
<feature type="transmembrane region" description="Helical" evidence="8">
    <location>
        <begin position="269"/>
        <end position="288"/>
    </location>
</feature>
<feature type="transmembrane region" description="Helical" evidence="8">
    <location>
        <begin position="179"/>
        <end position="201"/>
    </location>
</feature>
<feature type="domain" description="EamA" evidence="9">
    <location>
        <begin position="149"/>
        <end position="287"/>
    </location>
</feature>
<dbReference type="GO" id="GO:0005886">
    <property type="term" value="C:plasma membrane"/>
    <property type="evidence" value="ECO:0007669"/>
    <property type="project" value="UniProtKB-SubCell"/>
</dbReference>
<evidence type="ECO:0000256" key="8">
    <source>
        <dbReference type="SAM" id="Phobius"/>
    </source>
</evidence>
<evidence type="ECO:0000256" key="4">
    <source>
        <dbReference type="ARBA" id="ARBA00022692"/>
    </source>
</evidence>
<evidence type="ECO:0000256" key="1">
    <source>
        <dbReference type="ARBA" id="ARBA00004651"/>
    </source>
</evidence>
<accession>A0A7X0RPN1</accession>
<dbReference type="EMBL" id="JACJVP010000020">
    <property type="protein sequence ID" value="MBB6671358.1"/>
    <property type="molecule type" value="Genomic_DNA"/>
</dbReference>
<comment type="caution">
    <text evidence="10">The sequence shown here is derived from an EMBL/GenBank/DDBJ whole genome shotgun (WGS) entry which is preliminary data.</text>
</comment>
<name>A0A7X0RPN1_9BACL</name>
<evidence type="ECO:0000256" key="6">
    <source>
        <dbReference type="ARBA" id="ARBA00023136"/>
    </source>
</evidence>
<evidence type="ECO:0000313" key="10">
    <source>
        <dbReference type="EMBL" id="MBB6671358.1"/>
    </source>
</evidence>
<protein>
    <submittedName>
        <fullName evidence="10">EamA family transporter</fullName>
    </submittedName>
</protein>
<dbReference type="InterPro" id="IPR000620">
    <property type="entry name" value="EamA_dom"/>
</dbReference>
<dbReference type="PANTHER" id="PTHR32322:SF18">
    <property type="entry name" value="S-ADENOSYLMETHIONINE_S-ADENOSYLHOMOCYSTEINE TRANSPORTER"/>
    <property type="match status" value="1"/>
</dbReference>
<dbReference type="InterPro" id="IPR050638">
    <property type="entry name" value="AA-Vitamin_Transporters"/>
</dbReference>
<evidence type="ECO:0000256" key="3">
    <source>
        <dbReference type="ARBA" id="ARBA00022475"/>
    </source>
</evidence>
<organism evidence="10 11">
    <name type="scientific">Cohnella nanjingensis</name>
    <dbReference type="NCBI Taxonomy" id="1387779"/>
    <lineage>
        <taxon>Bacteria</taxon>
        <taxon>Bacillati</taxon>
        <taxon>Bacillota</taxon>
        <taxon>Bacilli</taxon>
        <taxon>Bacillales</taxon>
        <taxon>Paenibacillaceae</taxon>
        <taxon>Cohnella</taxon>
    </lineage>
</organism>
<gene>
    <name evidence="10" type="ORF">H7C19_11775</name>
</gene>
<dbReference type="InterPro" id="IPR037185">
    <property type="entry name" value="EmrE-like"/>
</dbReference>
<keyword evidence="3" id="KW-1003">Cell membrane</keyword>
<feature type="transmembrane region" description="Helical" evidence="8">
    <location>
        <begin position="117"/>
        <end position="139"/>
    </location>
</feature>
<proteinExistence type="inferred from homology"/>
<dbReference type="AlphaFoldDB" id="A0A7X0RPN1"/>
<evidence type="ECO:0000256" key="2">
    <source>
        <dbReference type="ARBA" id="ARBA00007362"/>
    </source>
</evidence>
<feature type="transmembrane region" description="Helical" evidence="8">
    <location>
        <begin position="243"/>
        <end position="263"/>
    </location>
</feature>
<evidence type="ECO:0000313" key="11">
    <source>
        <dbReference type="Proteomes" id="UP000547209"/>
    </source>
</evidence>
<dbReference type="PANTHER" id="PTHR32322">
    <property type="entry name" value="INNER MEMBRANE TRANSPORTER"/>
    <property type="match status" value="1"/>
</dbReference>